<protein>
    <recommendedName>
        <fullName evidence="4">DoxX family membrane protein</fullName>
    </recommendedName>
</protein>
<keyword evidence="3" id="KW-1185">Reference proteome</keyword>
<feature type="transmembrane region" description="Helical" evidence="1">
    <location>
        <begin position="107"/>
        <end position="129"/>
    </location>
</feature>
<feature type="transmembrane region" description="Helical" evidence="1">
    <location>
        <begin position="48"/>
        <end position="71"/>
    </location>
</feature>
<evidence type="ECO:0008006" key="4">
    <source>
        <dbReference type="Google" id="ProtNLM"/>
    </source>
</evidence>
<name>A0A444VL89_9FLAO</name>
<keyword evidence="1" id="KW-0472">Membrane</keyword>
<accession>A0A444VL89</accession>
<proteinExistence type="predicted"/>
<evidence type="ECO:0000313" key="3">
    <source>
        <dbReference type="Proteomes" id="UP000290261"/>
    </source>
</evidence>
<sequence length="169" mass="18935">MKQTAKHNFLAITIGVVYLWFGALKFFPDLSPAEGLAKSTIHMLTFGLIPDTVSIILLALWETMIGVCLIFNLWRRTMAVLALAHMVFTFSPLLFFPDQAFGEGPLYLTLVGQYIIKNLIIIAALLNLVDFSAEHIKNKLKYSIPSPAGLHRLGLIGERIHQKNLKKSK</sequence>
<comment type="caution">
    <text evidence="2">The sequence shown here is derived from an EMBL/GenBank/DDBJ whole genome shotgun (WGS) entry which is preliminary data.</text>
</comment>
<organism evidence="2 3">
    <name type="scientific">Flagellimonas olearia</name>
    <dbReference type="NCBI Taxonomy" id="552546"/>
    <lineage>
        <taxon>Bacteria</taxon>
        <taxon>Pseudomonadati</taxon>
        <taxon>Bacteroidota</taxon>
        <taxon>Flavobacteriia</taxon>
        <taxon>Flavobacteriales</taxon>
        <taxon>Flavobacteriaceae</taxon>
        <taxon>Flagellimonas</taxon>
    </lineage>
</organism>
<gene>
    <name evidence="2" type="ORF">DN53_11885</name>
</gene>
<reference evidence="2 3" key="1">
    <citation type="submission" date="2014-04" db="EMBL/GenBank/DDBJ databases">
        <title>Whole genome of Muricauda olearia.</title>
        <authorList>
            <person name="Zhang X.-H."/>
            <person name="Tang K."/>
        </authorList>
    </citation>
    <scope>NUCLEOTIDE SEQUENCE [LARGE SCALE GENOMIC DNA]</scope>
    <source>
        <strain evidence="2 3">Th120</strain>
    </source>
</reference>
<evidence type="ECO:0000313" key="2">
    <source>
        <dbReference type="EMBL" id="RYC51531.1"/>
    </source>
</evidence>
<keyword evidence="1" id="KW-0812">Transmembrane</keyword>
<dbReference type="EMBL" id="JJMP01000004">
    <property type="protein sequence ID" value="RYC51531.1"/>
    <property type="molecule type" value="Genomic_DNA"/>
</dbReference>
<keyword evidence="1" id="KW-1133">Transmembrane helix</keyword>
<evidence type="ECO:0000256" key="1">
    <source>
        <dbReference type="SAM" id="Phobius"/>
    </source>
</evidence>
<dbReference type="AlphaFoldDB" id="A0A444VL89"/>
<dbReference type="RefSeq" id="WP_129654100.1">
    <property type="nucleotide sequence ID" value="NZ_ML142909.1"/>
</dbReference>
<feature type="transmembrane region" description="Helical" evidence="1">
    <location>
        <begin position="78"/>
        <end position="95"/>
    </location>
</feature>
<feature type="transmembrane region" description="Helical" evidence="1">
    <location>
        <begin position="9"/>
        <end position="28"/>
    </location>
</feature>
<dbReference type="Proteomes" id="UP000290261">
    <property type="component" value="Unassembled WGS sequence"/>
</dbReference>